<keyword evidence="1" id="KW-0808">Transferase</keyword>
<dbReference type="InterPro" id="IPR000182">
    <property type="entry name" value="GNAT_dom"/>
</dbReference>
<dbReference type="EMBL" id="BART01011556">
    <property type="protein sequence ID" value="GAG86605.1"/>
    <property type="molecule type" value="Genomic_DNA"/>
</dbReference>
<protein>
    <recommendedName>
        <fullName evidence="3">N-acetyltransferase domain-containing protein</fullName>
    </recommendedName>
</protein>
<sequence length="272" mass="31195">NMNERFPLEATFLATEEGTVVGWIGVERKTESIGEIGRWSPFVLDIPDRNEIAKLLISGVMEYAKENGMKRLEISFAISDENIEAYNDRCSWFGSFDWGLVDDTYYMTKDVSEKIPITNIPEEFQLHPLLEIDDDTLYKCHYAAFTNSEAREFYDLTKDEKRQHFDKLYDRSQPINSKASVVLKHGDEIASMLLVVSREDEEHIAIVAVHPDYRGQGLAKAVLTIGIQEVRKQGTNNISMGVDTVNKPAVQLYKKYGFNVRSRLSFHSWKAR</sequence>
<dbReference type="InterPro" id="IPR050680">
    <property type="entry name" value="YpeA/RimI_acetyltransf"/>
</dbReference>
<accession>X1AV93</accession>
<dbReference type="Pfam" id="PF00583">
    <property type="entry name" value="Acetyltransf_1"/>
    <property type="match status" value="1"/>
</dbReference>
<gene>
    <name evidence="4" type="ORF">S01H4_24565</name>
</gene>
<dbReference type="CDD" id="cd04301">
    <property type="entry name" value="NAT_SF"/>
    <property type="match status" value="2"/>
</dbReference>
<dbReference type="AlphaFoldDB" id="X1AV93"/>
<evidence type="ECO:0000313" key="4">
    <source>
        <dbReference type="EMBL" id="GAG86605.1"/>
    </source>
</evidence>
<organism evidence="4">
    <name type="scientific">marine sediment metagenome</name>
    <dbReference type="NCBI Taxonomy" id="412755"/>
    <lineage>
        <taxon>unclassified sequences</taxon>
        <taxon>metagenomes</taxon>
        <taxon>ecological metagenomes</taxon>
    </lineage>
</organism>
<reference evidence="4" key="1">
    <citation type="journal article" date="2014" name="Front. Microbiol.">
        <title>High frequency of phylogenetically diverse reductive dehalogenase-homologous genes in deep subseafloor sedimentary metagenomes.</title>
        <authorList>
            <person name="Kawai M."/>
            <person name="Futagami T."/>
            <person name="Toyoda A."/>
            <person name="Takaki Y."/>
            <person name="Nishi S."/>
            <person name="Hori S."/>
            <person name="Arai W."/>
            <person name="Tsubouchi T."/>
            <person name="Morono Y."/>
            <person name="Uchiyama I."/>
            <person name="Ito T."/>
            <person name="Fujiyama A."/>
            <person name="Inagaki F."/>
            <person name="Takami H."/>
        </authorList>
    </citation>
    <scope>NUCLEOTIDE SEQUENCE</scope>
    <source>
        <strain evidence="4">Expedition CK06-06</strain>
    </source>
</reference>
<feature type="domain" description="N-acetyltransferase" evidence="3">
    <location>
        <begin position="115"/>
        <end position="272"/>
    </location>
</feature>
<feature type="non-terminal residue" evidence="4">
    <location>
        <position position="1"/>
    </location>
</feature>
<dbReference type="SUPFAM" id="SSF55729">
    <property type="entry name" value="Acyl-CoA N-acyltransferases (Nat)"/>
    <property type="match status" value="1"/>
</dbReference>
<dbReference type="PROSITE" id="PS51186">
    <property type="entry name" value="GNAT"/>
    <property type="match status" value="1"/>
</dbReference>
<dbReference type="GO" id="GO:0016747">
    <property type="term" value="F:acyltransferase activity, transferring groups other than amino-acyl groups"/>
    <property type="evidence" value="ECO:0007669"/>
    <property type="project" value="InterPro"/>
</dbReference>
<dbReference type="PANTHER" id="PTHR43420:SF12">
    <property type="entry name" value="N-ACETYLTRANSFERASE DOMAIN-CONTAINING PROTEIN"/>
    <property type="match status" value="1"/>
</dbReference>
<evidence type="ECO:0000259" key="3">
    <source>
        <dbReference type="PROSITE" id="PS51186"/>
    </source>
</evidence>
<dbReference type="Gene3D" id="3.40.630.30">
    <property type="match status" value="2"/>
</dbReference>
<comment type="caution">
    <text evidence="4">The sequence shown here is derived from an EMBL/GenBank/DDBJ whole genome shotgun (WGS) entry which is preliminary data.</text>
</comment>
<evidence type="ECO:0000256" key="2">
    <source>
        <dbReference type="ARBA" id="ARBA00023315"/>
    </source>
</evidence>
<dbReference type="PANTHER" id="PTHR43420">
    <property type="entry name" value="ACETYLTRANSFERASE"/>
    <property type="match status" value="1"/>
</dbReference>
<name>X1AV93_9ZZZZ</name>
<evidence type="ECO:0000256" key="1">
    <source>
        <dbReference type="ARBA" id="ARBA00022679"/>
    </source>
</evidence>
<keyword evidence="2" id="KW-0012">Acyltransferase</keyword>
<dbReference type="InterPro" id="IPR016181">
    <property type="entry name" value="Acyl_CoA_acyltransferase"/>
</dbReference>
<proteinExistence type="predicted"/>